<dbReference type="EMBL" id="ADAS02000110">
    <property type="protein sequence ID" value="OAV90055.1"/>
    <property type="molecule type" value="Genomic_DNA"/>
</dbReference>
<proteinExistence type="predicted"/>
<protein>
    <recommendedName>
        <fullName evidence="5">Retrotransposon Copia-like N-terminal domain-containing protein</fullName>
    </recommendedName>
</protein>
<keyword evidence="1" id="KW-0256">Endoplasmic reticulum</keyword>
<dbReference type="Proteomes" id="UP000005240">
    <property type="component" value="Unassembled WGS sequence"/>
</dbReference>
<dbReference type="PANTHER" id="PTHR28204:SF1">
    <property type="entry name" value="MITOCHONDRIAL DISTRIBUTION AND MORPHOLOGY PROTEIN 12"/>
    <property type="match status" value="1"/>
</dbReference>
<feature type="non-terminal residue" evidence="2">
    <location>
        <position position="140"/>
    </location>
</feature>
<dbReference type="AlphaFoldDB" id="A0A180GBJ6"/>
<evidence type="ECO:0000313" key="4">
    <source>
        <dbReference type="Proteomes" id="UP000005240"/>
    </source>
</evidence>
<evidence type="ECO:0000256" key="1">
    <source>
        <dbReference type="ARBA" id="ARBA00022824"/>
    </source>
</evidence>
<reference evidence="3 4" key="3">
    <citation type="journal article" date="2017" name="G3 (Bethesda)">
        <title>Comparative analysis highlights variable genome content of wheat rusts and divergence of the mating loci.</title>
        <authorList>
            <person name="Cuomo C.A."/>
            <person name="Bakkeren G."/>
            <person name="Khalil H.B."/>
            <person name="Panwar V."/>
            <person name="Joly D."/>
            <person name="Linning R."/>
            <person name="Sakthikumar S."/>
            <person name="Song X."/>
            <person name="Adiconis X."/>
            <person name="Fan L."/>
            <person name="Goldberg J.M."/>
            <person name="Levin J.Z."/>
            <person name="Young S."/>
            <person name="Zeng Q."/>
            <person name="Anikster Y."/>
            <person name="Bruce M."/>
            <person name="Wang M."/>
            <person name="Yin C."/>
            <person name="McCallum B."/>
            <person name="Szabo L.J."/>
            <person name="Hulbert S."/>
            <person name="Chen X."/>
            <person name="Fellers J.P."/>
        </authorList>
    </citation>
    <scope>NUCLEOTIDE SEQUENCE</scope>
    <source>
        <strain evidence="4">Isolate 1-1 / race 1 (BBBD)</strain>
        <strain evidence="3">isolate 1-1 / race 1 (BBBD)</strain>
    </source>
</reference>
<dbReference type="PANTHER" id="PTHR28204">
    <property type="entry name" value="MITOCHONDRIAL DISTRIBUTION AND MORPHOLOGY PROTEIN 12"/>
    <property type="match status" value="1"/>
</dbReference>
<reference evidence="2" key="1">
    <citation type="submission" date="2009-11" db="EMBL/GenBank/DDBJ databases">
        <authorList>
            <consortium name="The Broad Institute Genome Sequencing Platform"/>
            <person name="Ward D."/>
            <person name="Feldgarden M."/>
            <person name="Earl A."/>
            <person name="Young S.K."/>
            <person name="Zeng Q."/>
            <person name="Koehrsen M."/>
            <person name="Alvarado L."/>
            <person name="Berlin A."/>
            <person name="Bochicchio J."/>
            <person name="Borenstein D."/>
            <person name="Chapman S.B."/>
            <person name="Chen Z."/>
            <person name="Engels R."/>
            <person name="Freedman E."/>
            <person name="Gellesch M."/>
            <person name="Goldberg J."/>
            <person name="Griggs A."/>
            <person name="Gujja S."/>
            <person name="Heilman E."/>
            <person name="Heiman D."/>
            <person name="Hepburn T."/>
            <person name="Howarth C."/>
            <person name="Jen D."/>
            <person name="Larson L."/>
            <person name="Lewis B."/>
            <person name="Mehta T."/>
            <person name="Park D."/>
            <person name="Pearson M."/>
            <person name="Roberts A."/>
            <person name="Saif S."/>
            <person name="Shea T."/>
            <person name="Shenoy N."/>
            <person name="Sisk P."/>
            <person name="Stolte C."/>
            <person name="Sykes S."/>
            <person name="Thomson T."/>
            <person name="Walk T."/>
            <person name="White J."/>
            <person name="Yandava C."/>
            <person name="Izard J."/>
            <person name="Baranova O.V."/>
            <person name="Blanton J.M."/>
            <person name="Tanner A.C."/>
            <person name="Dewhirst F.E."/>
            <person name="Haas B."/>
            <person name="Nusbaum C."/>
            <person name="Birren B."/>
        </authorList>
    </citation>
    <scope>NUCLEOTIDE SEQUENCE [LARGE SCALE GENOMIC DNA]</scope>
    <source>
        <strain evidence="2">1-1 BBBD Race 1</strain>
    </source>
</reference>
<dbReference type="VEuPathDB" id="FungiDB:PTTG_06610"/>
<dbReference type="OrthoDB" id="2503132at2759"/>
<reference evidence="3" key="4">
    <citation type="submission" date="2025-05" db="UniProtKB">
        <authorList>
            <consortium name="EnsemblFungi"/>
        </authorList>
    </citation>
    <scope>IDENTIFICATION</scope>
    <source>
        <strain evidence="3">isolate 1-1 / race 1 (BBBD)</strain>
    </source>
</reference>
<evidence type="ECO:0000313" key="3">
    <source>
        <dbReference type="EnsemblFungi" id="PTTG_06610-t43_1-p1"/>
    </source>
</evidence>
<gene>
    <name evidence="2" type="ORF">PTTG_06610</name>
</gene>
<dbReference type="InterPro" id="IPR027532">
    <property type="entry name" value="Mdm12"/>
</dbReference>
<evidence type="ECO:0000313" key="2">
    <source>
        <dbReference type="EMBL" id="OAV90055.1"/>
    </source>
</evidence>
<dbReference type="GO" id="GO:0032865">
    <property type="term" value="C:ERMES complex"/>
    <property type="evidence" value="ECO:0007669"/>
    <property type="project" value="InterPro"/>
</dbReference>
<dbReference type="GO" id="GO:0007005">
    <property type="term" value="P:mitochondrion organization"/>
    <property type="evidence" value="ECO:0007669"/>
    <property type="project" value="InterPro"/>
</dbReference>
<dbReference type="GO" id="GO:0015914">
    <property type="term" value="P:phospholipid transport"/>
    <property type="evidence" value="ECO:0007669"/>
    <property type="project" value="TreeGrafter"/>
</dbReference>
<evidence type="ECO:0008006" key="5">
    <source>
        <dbReference type="Google" id="ProtNLM"/>
    </source>
</evidence>
<dbReference type="EnsemblFungi" id="PTTG_06610-t43_1">
    <property type="protein sequence ID" value="PTTG_06610-t43_1-p1"/>
    <property type="gene ID" value="PTTG_06610"/>
</dbReference>
<organism evidence="2">
    <name type="scientific">Puccinia triticina (isolate 1-1 / race 1 (BBBD))</name>
    <name type="common">Brown leaf rust fungus</name>
    <dbReference type="NCBI Taxonomy" id="630390"/>
    <lineage>
        <taxon>Eukaryota</taxon>
        <taxon>Fungi</taxon>
        <taxon>Dikarya</taxon>
        <taxon>Basidiomycota</taxon>
        <taxon>Pucciniomycotina</taxon>
        <taxon>Pucciniomycetes</taxon>
        <taxon>Pucciniales</taxon>
        <taxon>Pucciniaceae</taxon>
        <taxon>Puccinia</taxon>
    </lineage>
</organism>
<reference evidence="2" key="2">
    <citation type="submission" date="2016-05" db="EMBL/GenBank/DDBJ databases">
        <title>Comparative analysis highlights variable genome content of wheat rusts and divergence of the mating loci.</title>
        <authorList>
            <person name="Cuomo C.A."/>
            <person name="Bakkeren G."/>
            <person name="Szabo L."/>
            <person name="Khalil H."/>
            <person name="Joly D."/>
            <person name="Goldberg J."/>
            <person name="Young S."/>
            <person name="Zeng Q."/>
            <person name="Fellers J."/>
        </authorList>
    </citation>
    <scope>NUCLEOTIDE SEQUENCE [LARGE SCALE GENOMIC DNA]</scope>
    <source>
        <strain evidence="2">1-1 BBBD Race 1</strain>
    </source>
</reference>
<sequence length="140" mass="15968">MSSELLVQTKILLTNENYALWLLPIEAKLHKPKYLNVVNGTVSMPDPEKDKDNFKLYVKYNKDAYVEIVQLLSSEVLAYVSLSLPEADKFNGHKLWQLLKSKFAGDNLTAKTTALKKFLAVKYNLFLSFMPAIRSANQKI</sequence>
<dbReference type="GO" id="GO:1990456">
    <property type="term" value="P:mitochondrion-endoplasmic reticulum membrane tethering"/>
    <property type="evidence" value="ECO:0007669"/>
    <property type="project" value="TreeGrafter"/>
</dbReference>
<accession>A0A180GBJ6</accession>
<keyword evidence="4" id="KW-1185">Reference proteome</keyword>
<name>A0A180GBJ6_PUCT1</name>